<proteinExistence type="predicted"/>
<accession>A0A8J7MC16</accession>
<dbReference type="Pfam" id="PF07589">
    <property type="entry name" value="PEP-CTERM"/>
    <property type="match status" value="1"/>
</dbReference>
<evidence type="ECO:0000259" key="2">
    <source>
        <dbReference type="Pfam" id="PF07589"/>
    </source>
</evidence>
<keyword evidence="4" id="KW-1185">Reference proteome</keyword>
<name>A0A8J7MC16_9BACT</name>
<dbReference type="Proteomes" id="UP000624703">
    <property type="component" value="Unassembled WGS sequence"/>
</dbReference>
<reference evidence="3" key="1">
    <citation type="submission" date="2021-01" db="EMBL/GenBank/DDBJ databases">
        <title>Modified the classification status of verrucomicrobia.</title>
        <authorList>
            <person name="Feng X."/>
        </authorList>
    </citation>
    <scope>NUCLEOTIDE SEQUENCE</scope>
    <source>
        <strain evidence="3">_KCTC 22039</strain>
    </source>
</reference>
<keyword evidence="1" id="KW-0732">Signal</keyword>
<protein>
    <submittedName>
        <fullName evidence="3">PEP-CTERM sorting domain-containing protein</fullName>
    </submittedName>
</protein>
<organism evidence="3 4">
    <name type="scientific">Persicirhabdus sediminis</name>
    <dbReference type="NCBI Taxonomy" id="454144"/>
    <lineage>
        <taxon>Bacteria</taxon>
        <taxon>Pseudomonadati</taxon>
        <taxon>Verrucomicrobiota</taxon>
        <taxon>Verrucomicrobiia</taxon>
        <taxon>Verrucomicrobiales</taxon>
        <taxon>Verrucomicrobiaceae</taxon>
        <taxon>Persicirhabdus</taxon>
    </lineage>
</organism>
<feature type="signal peptide" evidence="1">
    <location>
        <begin position="1"/>
        <end position="20"/>
    </location>
</feature>
<evidence type="ECO:0000313" key="4">
    <source>
        <dbReference type="Proteomes" id="UP000624703"/>
    </source>
</evidence>
<dbReference type="InterPro" id="IPR013424">
    <property type="entry name" value="Ice-binding_C"/>
</dbReference>
<dbReference type="RefSeq" id="WP_200310334.1">
    <property type="nucleotide sequence ID" value="NZ_JAENIM010000021.1"/>
</dbReference>
<sequence>MKKTLLTAISMLAVASASQAAMIINLEDAGDGDTVNFDFSSDLGSTTDGSFSGSAVLSFTGAFSPGVLITTNDISFTGSYSLTNVTEGVVYQNNNSSAPIGFGTSAPGTQTLTITFDDDLVFSEGDEYIFTGSGSFTFNTALPNQATTIVENTIVSDSSGAFSGVAGTDVTPVPEPSAAVLVALGGFGLAIRRRR</sequence>
<comment type="caution">
    <text evidence="3">The sequence shown here is derived from an EMBL/GenBank/DDBJ whole genome shotgun (WGS) entry which is preliminary data.</text>
</comment>
<evidence type="ECO:0000256" key="1">
    <source>
        <dbReference type="SAM" id="SignalP"/>
    </source>
</evidence>
<evidence type="ECO:0000313" key="3">
    <source>
        <dbReference type="EMBL" id="MBK1790298.1"/>
    </source>
</evidence>
<feature type="domain" description="Ice-binding protein C-terminal" evidence="2">
    <location>
        <begin position="172"/>
        <end position="194"/>
    </location>
</feature>
<dbReference type="NCBIfam" id="TIGR02595">
    <property type="entry name" value="PEP_CTERM"/>
    <property type="match status" value="1"/>
</dbReference>
<dbReference type="AlphaFoldDB" id="A0A8J7MC16"/>
<gene>
    <name evidence="3" type="ORF">JIN82_03900</name>
</gene>
<dbReference type="EMBL" id="JAENIM010000021">
    <property type="protein sequence ID" value="MBK1790298.1"/>
    <property type="molecule type" value="Genomic_DNA"/>
</dbReference>
<feature type="chain" id="PRO_5035276397" evidence="1">
    <location>
        <begin position="21"/>
        <end position="195"/>
    </location>
</feature>